<reference evidence="2" key="1">
    <citation type="submission" date="2015-01" db="EMBL/GenBank/DDBJ databases">
        <authorList>
            <person name="Durling Mikael"/>
        </authorList>
    </citation>
    <scope>NUCLEOTIDE SEQUENCE</scope>
</reference>
<feature type="compositionally biased region" description="Pro residues" evidence="1">
    <location>
        <begin position="586"/>
        <end position="596"/>
    </location>
</feature>
<dbReference type="InterPro" id="IPR032675">
    <property type="entry name" value="LRR_dom_sf"/>
</dbReference>
<organism evidence="2">
    <name type="scientific">Bionectria ochroleuca</name>
    <name type="common">Gliocladium roseum</name>
    <dbReference type="NCBI Taxonomy" id="29856"/>
    <lineage>
        <taxon>Eukaryota</taxon>
        <taxon>Fungi</taxon>
        <taxon>Dikarya</taxon>
        <taxon>Ascomycota</taxon>
        <taxon>Pezizomycotina</taxon>
        <taxon>Sordariomycetes</taxon>
        <taxon>Hypocreomycetidae</taxon>
        <taxon>Hypocreales</taxon>
        <taxon>Bionectriaceae</taxon>
        <taxon>Clonostachys</taxon>
    </lineage>
</organism>
<proteinExistence type="predicted"/>
<feature type="region of interest" description="Disordered" evidence="1">
    <location>
        <begin position="570"/>
        <end position="601"/>
    </location>
</feature>
<protein>
    <recommendedName>
        <fullName evidence="3">F-box domain-containing protein</fullName>
    </recommendedName>
</protein>
<feature type="compositionally biased region" description="Polar residues" evidence="1">
    <location>
        <begin position="1"/>
        <end position="11"/>
    </location>
</feature>
<feature type="compositionally biased region" description="Polar residues" evidence="1">
    <location>
        <begin position="45"/>
        <end position="65"/>
    </location>
</feature>
<evidence type="ECO:0000256" key="1">
    <source>
        <dbReference type="SAM" id="MobiDB-lite"/>
    </source>
</evidence>
<feature type="compositionally biased region" description="Low complexity" evidence="1">
    <location>
        <begin position="73"/>
        <end position="91"/>
    </location>
</feature>
<evidence type="ECO:0000313" key="2">
    <source>
        <dbReference type="EMBL" id="CEO47049.1"/>
    </source>
</evidence>
<dbReference type="SUPFAM" id="SSF52047">
    <property type="entry name" value="RNI-like"/>
    <property type="match status" value="1"/>
</dbReference>
<dbReference type="AlphaFoldDB" id="A0A0B7JPX9"/>
<name>A0A0B7JPX9_BIOOC</name>
<evidence type="ECO:0008006" key="3">
    <source>
        <dbReference type="Google" id="ProtNLM"/>
    </source>
</evidence>
<feature type="compositionally biased region" description="Low complexity" evidence="1">
    <location>
        <begin position="99"/>
        <end position="116"/>
    </location>
</feature>
<gene>
    <name evidence="2" type="ORF">BN869_000003104_1</name>
</gene>
<feature type="region of interest" description="Disordered" evidence="1">
    <location>
        <begin position="1"/>
        <end position="138"/>
    </location>
</feature>
<dbReference type="EMBL" id="CDPU01000006">
    <property type="protein sequence ID" value="CEO47049.1"/>
    <property type="molecule type" value="Genomic_DNA"/>
</dbReference>
<dbReference type="Gene3D" id="3.80.10.10">
    <property type="entry name" value="Ribonuclease Inhibitor"/>
    <property type="match status" value="1"/>
</dbReference>
<accession>A0A0B7JPX9</accession>
<sequence length="731" mass="81038">MARTVTIQPIKTSRFDNGPPSPTSPSSPGLDPIREDDFFAEIPTRHSSMSQASVVQSPTLKSSESFPPVALNSPRRFSSGSSATSSTMLSRESIRSEMARSSSWSSKTSFDSFESSQWKPGDPRQKRTSPSTRQRSFSQPNELFAALPAEVLEVILGMLKQSHIGRGSSSCATCWMRDLSNISLCSRKWNAFARVALYEDIRLVGADSVAHKKRFKQLHGARLLLLRQTLRVNPRLASLVRSLKVPRPDTTLKGMNSKSLEQYDDLVATIVMACPNLESLRGPMFGYDGSFKKIFHALSTRKQLKEMDWLVEPSIFQRQQRGAQGSITRNSNDSSLPPKLERLQERTFLDHYRNWSKLNSLSVHCLPGATLAPDNLLTKAFRMLPSLQNLHLCSVPPNVFNDTTLLLLPPVETLSLTHITGITSNGISAFATCASSQPLRKLYLHHTPMTSLPALARILSNLPKLTIFSLAQAFPPLMPEADSFMLWMMPYLASTSVTKLHWDITSDSDCANSADDILARSIQTGGFPQLRLLRTPNDPEGIFQDLCRPVERIDLPTDRFSIAEAPLSPIEATVPTSPPRYLQKPPMSPKSPPLPSPTEASNRTAFCTDLRAARLAAQSRLEKAETKPRFSVFVTDEDGSMVDRFGLAGFIGTLGSNIRYHLLPDAGSMDKKGGMVDPRDLAGDAGEDLANGKEGCTGTWNQREGVIADKKEKEKWWHTERGRWTRVEMPS</sequence>
<feature type="compositionally biased region" description="Polar residues" evidence="1">
    <location>
        <begin position="128"/>
        <end position="138"/>
    </location>
</feature>